<dbReference type="InterPro" id="IPR052255">
    <property type="entry name" value="RNA_pol_II_subunit5-mediator"/>
</dbReference>
<comment type="similarity">
    <text evidence="3">Belongs to the RNA polymerase II subunit 5-mediating protein family.</text>
</comment>
<dbReference type="GO" id="GO:0005634">
    <property type="term" value="C:nucleus"/>
    <property type="evidence" value="ECO:0007669"/>
    <property type="project" value="UniProtKB-SubCell"/>
</dbReference>
<evidence type="ECO:0000313" key="7">
    <source>
        <dbReference type="Proteomes" id="UP000600918"/>
    </source>
</evidence>
<evidence type="ECO:0008006" key="8">
    <source>
        <dbReference type="Google" id="ProtNLM"/>
    </source>
</evidence>
<evidence type="ECO:0000256" key="4">
    <source>
        <dbReference type="SAM" id="Coils"/>
    </source>
</evidence>
<feature type="region of interest" description="Disordered" evidence="5">
    <location>
        <begin position="265"/>
        <end position="287"/>
    </location>
</feature>
<dbReference type="Gene3D" id="1.10.287.370">
    <property type="match status" value="1"/>
</dbReference>
<evidence type="ECO:0000256" key="3">
    <source>
        <dbReference type="ARBA" id="ARBA00038295"/>
    </source>
</evidence>
<feature type="compositionally biased region" description="Polar residues" evidence="5">
    <location>
        <begin position="266"/>
        <end position="280"/>
    </location>
</feature>
<dbReference type="InterPro" id="IPR004127">
    <property type="entry name" value="Prefoldin_subunit_alpha"/>
</dbReference>
<organism evidence="6 7">
    <name type="scientific">Vespula pensylvanica</name>
    <name type="common">Western yellow jacket</name>
    <name type="synonym">Wasp</name>
    <dbReference type="NCBI Taxonomy" id="30213"/>
    <lineage>
        <taxon>Eukaryota</taxon>
        <taxon>Metazoa</taxon>
        <taxon>Ecdysozoa</taxon>
        <taxon>Arthropoda</taxon>
        <taxon>Hexapoda</taxon>
        <taxon>Insecta</taxon>
        <taxon>Pterygota</taxon>
        <taxon>Neoptera</taxon>
        <taxon>Endopterygota</taxon>
        <taxon>Hymenoptera</taxon>
        <taxon>Apocrita</taxon>
        <taxon>Aculeata</taxon>
        <taxon>Vespoidea</taxon>
        <taxon>Vespidae</taxon>
        <taxon>Vespinae</taxon>
        <taxon>Vespula</taxon>
    </lineage>
</organism>
<feature type="region of interest" description="Disordered" evidence="5">
    <location>
        <begin position="720"/>
        <end position="748"/>
    </location>
</feature>
<protein>
    <recommendedName>
        <fullName evidence="8">Unconventional prefoldin RPB5 interactor</fullName>
    </recommendedName>
</protein>
<evidence type="ECO:0000256" key="1">
    <source>
        <dbReference type="ARBA" id="ARBA00004123"/>
    </source>
</evidence>
<dbReference type="SUPFAM" id="SSF46579">
    <property type="entry name" value="Prefoldin"/>
    <property type="match status" value="1"/>
</dbReference>
<accession>A0A834NRV8</accession>
<proteinExistence type="inferred from homology"/>
<dbReference type="GO" id="GO:0000122">
    <property type="term" value="P:negative regulation of transcription by RNA polymerase II"/>
    <property type="evidence" value="ECO:0007669"/>
    <property type="project" value="TreeGrafter"/>
</dbReference>
<dbReference type="GO" id="GO:0003714">
    <property type="term" value="F:transcription corepressor activity"/>
    <property type="evidence" value="ECO:0007669"/>
    <property type="project" value="TreeGrafter"/>
</dbReference>
<feature type="compositionally biased region" description="Polar residues" evidence="5">
    <location>
        <begin position="435"/>
        <end position="444"/>
    </location>
</feature>
<feature type="compositionally biased region" description="Basic and acidic residues" evidence="5">
    <location>
        <begin position="720"/>
        <end position="743"/>
    </location>
</feature>
<dbReference type="GO" id="GO:0019212">
    <property type="term" value="F:phosphatase inhibitor activity"/>
    <property type="evidence" value="ECO:0007669"/>
    <property type="project" value="TreeGrafter"/>
</dbReference>
<feature type="coiled-coil region" evidence="4">
    <location>
        <begin position="105"/>
        <end position="132"/>
    </location>
</feature>
<dbReference type="CDD" id="cd23159">
    <property type="entry name" value="Prefoldin_URI1"/>
    <property type="match status" value="1"/>
</dbReference>
<dbReference type="AlphaFoldDB" id="A0A834NRV8"/>
<name>A0A834NRV8_VESPE</name>
<gene>
    <name evidence="6" type="ORF">H0235_011395</name>
</gene>
<dbReference type="PANTHER" id="PTHR15111:SF0">
    <property type="entry name" value="UNCONVENTIONAL PREFOLDIN RPB5 INTERACTOR 1"/>
    <property type="match status" value="1"/>
</dbReference>
<reference evidence="6" key="1">
    <citation type="journal article" date="2020" name="G3 (Bethesda)">
        <title>High-Quality Assemblies for Three Invasive Social Wasps from the &lt;i&gt;Vespula&lt;/i&gt; Genus.</title>
        <authorList>
            <person name="Harrop T.W.R."/>
            <person name="Guhlin J."/>
            <person name="McLaughlin G.M."/>
            <person name="Permina E."/>
            <person name="Stockwell P."/>
            <person name="Gilligan J."/>
            <person name="Le Lec M.F."/>
            <person name="Gruber M.A.M."/>
            <person name="Quinn O."/>
            <person name="Lovegrove M."/>
            <person name="Duncan E.J."/>
            <person name="Remnant E.J."/>
            <person name="Van Eeckhoven J."/>
            <person name="Graham B."/>
            <person name="Knapp R.A."/>
            <person name="Langford K.W."/>
            <person name="Kronenberg Z."/>
            <person name="Press M.O."/>
            <person name="Eacker S.M."/>
            <person name="Wilson-Rankin E.E."/>
            <person name="Purcell J."/>
            <person name="Lester P.J."/>
            <person name="Dearden P.K."/>
        </authorList>
    </citation>
    <scope>NUCLEOTIDE SEQUENCE</scope>
    <source>
        <strain evidence="6">Volc-1</strain>
    </source>
</reference>
<comment type="subcellular location">
    <subcellularLocation>
        <location evidence="1">Nucleus</location>
    </subcellularLocation>
</comment>
<sequence length="1054" mass="122777">MNGAVLDVSNENLKSIKEYQQILLNQALTQGIQRNEEQFKVWSEYKKRHKKVIEALEKLPLEVTINCMVPIGKRAFMKGKLIHTNEILACLGDNYFAKYSAAQAIALCNRRIESANEVLKNLERERNLYEMRQFIPQEFDVFGEKERTDLVEHWDEKKLDDWRAEHRQREKEYHKKLSELRKKEKTDIQTEEDLFERLDELELQEELADEINRLEEEREKFYGEELQEGEVYYESDEEESSNDEHSLEEIEKELNKLKEIRMGKNANEQSTESSMLNTTVHTEKEIPSSNLKKTEEVEKTLLKTTSEVSCTNYDEDKTLKITKSKSMSNISNDEIKLKEKRRVSFVEPDFSTYNDDSKIVSIKNQEEQCTELSSDDIDDSENDSDIIRIEFKHTDNNLYIPEFTENKITSPRDIYKMFSKPKSILKRSPNDVMPPQNTSLPTYSSEEEEEEDEGIKPSAYNFIVKDICEKELATSKKKNVENTEDKKLGDTKGISHVDVVVTCEIEKDRHVFAIVQVEGAVPCGVGISFEGIRGGKERILGIKGKKKEKVPDDRKEEGIGLTMSVSKFRYALVLLAFTHEFLLITSKRESTEIEMSKEYLHHQQSHRQRTFAMDRLMDKSSREEDSTNAKNYVVFVETPTNEKARGVTSELASKEIEKELETNIEKPQTTQIRHGRSRSHFVRQIKLEDLESLRVRTKRIHISSNFTDTENEKVLEDSNYSRRYESREGREGKGDDTTKKDRWSYGTPETWTESTRQLNELIRKVFRQHADVARVEHREKEDILVNKFKKISRSDKHRIEDPFDSTENSIIAYGRVLHSSTIDEDSSKIDPSENDFDGVSIEDFDKFVIRQVVENSSISRINDYEDIEESTTSDVEIDNLSTKRHLEKESVQVDIVTRFLRIIENQHLLGENCTAGTDLNLGEGVVDRYAQERFRLEANLAVNRANMLTRLWKYAPEVMLSSEYLLHASVLSMVEFDEDIFAAGNCYDKLQYKDHWLYCPFAHRLQDQEGVLVKDLAIEYKYLSNSSEWFYIARKNAERVIASNNQFSRGECTS</sequence>
<dbReference type="Proteomes" id="UP000600918">
    <property type="component" value="Unassembled WGS sequence"/>
</dbReference>
<dbReference type="EMBL" id="JACSDY010000010">
    <property type="protein sequence ID" value="KAF7416864.1"/>
    <property type="molecule type" value="Genomic_DNA"/>
</dbReference>
<dbReference type="PANTHER" id="PTHR15111">
    <property type="entry name" value="RNA POLYMERASE II SUBUNIT 5-MEDIATING PROTEIN NNX3"/>
    <property type="match status" value="1"/>
</dbReference>
<keyword evidence="4" id="KW-0175">Coiled coil</keyword>
<evidence type="ECO:0000256" key="5">
    <source>
        <dbReference type="SAM" id="MobiDB-lite"/>
    </source>
</evidence>
<evidence type="ECO:0000313" key="6">
    <source>
        <dbReference type="EMBL" id="KAF7416864.1"/>
    </source>
</evidence>
<dbReference type="InterPro" id="IPR009053">
    <property type="entry name" value="Prefoldin"/>
</dbReference>
<comment type="caution">
    <text evidence="6">The sequence shown here is derived from an EMBL/GenBank/DDBJ whole genome shotgun (WGS) entry which is preliminary data.</text>
</comment>
<keyword evidence="2" id="KW-0539">Nucleus</keyword>
<evidence type="ECO:0000256" key="2">
    <source>
        <dbReference type="ARBA" id="ARBA00023242"/>
    </source>
</evidence>
<feature type="region of interest" description="Disordered" evidence="5">
    <location>
        <begin position="425"/>
        <end position="456"/>
    </location>
</feature>
<keyword evidence="7" id="KW-1185">Reference proteome</keyword>
<dbReference type="GO" id="GO:0003682">
    <property type="term" value="F:chromatin binding"/>
    <property type="evidence" value="ECO:0007669"/>
    <property type="project" value="TreeGrafter"/>
</dbReference>
<dbReference type="Pfam" id="PF02996">
    <property type="entry name" value="Prefoldin"/>
    <property type="match status" value="1"/>
</dbReference>
<dbReference type="Gene3D" id="3.30.450.20">
    <property type="entry name" value="PAS domain"/>
    <property type="match status" value="1"/>
</dbReference>